<organism evidence="4">
    <name type="scientific">Shewanella oncorhynchi</name>
    <dbReference type="NCBI Taxonomy" id="2726434"/>
    <lineage>
        <taxon>Bacteria</taxon>
        <taxon>Pseudomonadati</taxon>
        <taxon>Pseudomonadota</taxon>
        <taxon>Gammaproteobacteria</taxon>
        <taxon>Alteromonadales</taxon>
        <taxon>Shewanellaceae</taxon>
        <taxon>Shewanella</taxon>
    </lineage>
</organism>
<dbReference type="InterPro" id="IPR052046">
    <property type="entry name" value="GH57_Enzymes"/>
</dbReference>
<name>A0AA50Q704_9GAMM</name>
<dbReference type="PANTHER" id="PTHR36306">
    <property type="entry name" value="ALPHA-AMYLASE-RELATED-RELATED"/>
    <property type="match status" value="1"/>
</dbReference>
<dbReference type="Gene3D" id="3.20.110.20">
    <property type="match status" value="1"/>
</dbReference>
<protein>
    <submittedName>
        <fullName evidence="4">Glycoside hydrolase</fullName>
    </submittedName>
</protein>
<dbReference type="Pfam" id="PF03065">
    <property type="entry name" value="Glyco_hydro_57"/>
    <property type="match status" value="1"/>
</dbReference>
<feature type="domain" description="Glycoside hydrolase family 57 N-terminal" evidence="3">
    <location>
        <begin position="16"/>
        <end position="163"/>
    </location>
</feature>
<proteinExistence type="inferred from homology"/>
<dbReference type="CDD" id="cd10794">
    <property type="entry name" value="GH57N_PfGalA_like"/>
    <property type="match status" value="1"/>
</dbReference>
<dbReference type="PANTHER" id="PTHR36306:SF1">
    <property type="entry name" value="ALPHA-AMYLASE-RELATED"/>
    <property type="match status" value="1"/>
</dbReference>
<dbReference type="InterPro" id="IPR004300">
    <property type="entry name" value="Glyco_hydro_57_N"/>
</dbReference>
<reference evidence="4" key="1">
    <citation type="submission" date="2023-08" db="EMBL/GenBank/DDBJ databases">
        <title>Complete genome sequence of Shewanella oncorhynchi Z-P2, a siderophore putrebactin-producing bacterium.</title>
        <authorList>
            <person name="Zhang Y."/>
        </authorList>
    </citation>
    <scope>NUCLEOTIDE SEQUENCE</scope>
    <source>
        <strain evidence="4">Z-P2</strain>
    </source>
</reference>
<dbReference type="EMBL" id="CP132914">
    <property type="protein sequence ID" value="WMB74377.1"/>
    <property type="molecule type" value="Genomic_DNA"/>
</dbReference>
<dbReference type="GO" id="GO:0005975">
    <property type="term" value="P:carbohydrate metabolic process"/>
    <property type="evidence" value="ECO:0007669"/>
    <property type="project" value="InterPro"/>
</dbReference>
<sequence>MTPVKIYAIFHMNLAFSSIEKESHLEVVQRCYWPLLQLIENGIPLGLEMTAYTLEAIQSVDPDWIKCFKTLLNENRCELIASGDSQIIGPLVPADVNRHNLRLGQVSYNRILGYKPTIAYLNEQAVSAGLLDIYLEVGFDAVVVEWDNPYSHNPNWHTDLLKRPQSLVTALGNEIKVIWNHAIAFQKFQRYVHGELLLEDYLQYLNKVIQPGCLAFPLYGSDAEVFDYRPGRYNTEAVQADKEWQRIDLLFKTLNSDARFLWSPPCDVMTLWRPSPALTLTNAEHPVSVKKQAKYNINRWALSGRNDLQLNSECFADFQKLNKDTATDHQWRQLCRRWASDLRTHLTQKRFEALAVQKPIFKPSTLISQNTQQTNIIPDNVQIEFDEARRKLSIQTPEIHLILNANRGLCIEKLSFISQGFTPILGTLSHGYFDHISYGVDFFSNHLLMERFRHRDRVTDLNKVEYQILNTANDLLILSHQSLRSGGLSKWYRLSGENLTCGFTFDNHTRPEASLRLGYVTLLDCSQRNWYQTHLGSDTLETFQAKNDFNHGNPVSSIVSATSALGATAGEVRFGSGPSGVKLKWDPAHCAALPMISSQKINDNYLNRLWFSLIEADETLKEDGYLPSFEYSISPCSLQCETHK</sequence>
<gene>
    <name evidence="4" type="ORF">RA178_07135</name>
</gene>
<dbReference type="SUPFAM" id="SSF88713">
    <property type="entry name" value="Glycoside hydrolase/deacetylase"/>
    <property type="match status" value="1"/>
</dbReference>
<keyword evidence="4" id="KW-0378">Hydrolase</keyword>
<comment type="similarity">
    <text evidence="1">Belongs to the glycosyl hydrolase 57 family.</text>
</comment>
<evidence type="ECO:0000259" key="3">
    <source>
        <dbReference type="Pfam" id="PF03065"/>
    </source>
</evidence>
<dbReference type="GO" id="GO:0016787">
    <property type="term" value="F:hydrolase activity"/>
    <property type="evidence" value="ECO:0007669"/>
    <property type="project" value="UniProtKB-KW"/>
</dbReference>
<evidence type="ECO:0000256" key="1">
    <source>
        <dbReference type="ARBA" id="ARBA00006821"/>
    </source>
</evidence>
<dbReference type="KEGG" id="sog:RA178_07135"/>
<keyword evidence="2" id="KW-0119">Carbohydrate metabolism</keyword>
<evidence type="ECO:0000256" key="2">
    <source>
        <dbReference type="ARBA" id="ARBA00023277"/>
    </source>
</evidence>
<evidence type="ECO:0000313" key="4">
    <source>
        <dbReference type="EMBL" id="WMB74377.1"/>
    </source>
</evidence>
<dbReference type="InterPro" id="IPR011330">
    <property type="entry name" value="Glyco_hydro/deAcase_b/a-brl"/>
</dbReference>
<dbReference type="AlphaFoldDB" id="A0AA50Q704"/>
<dbReference type="Proteomes" id="UP001236800">
    <property type="component" value="Chromosome"/>
</dbReference>
<accession>A0AA50Q704</accession>
<dbReference type="GeneID" id="301338945"/>
<dbReference type="RefSeq" id="WP_105251916.1">
    <property type="nucleotide sequence ID" value="NZ_CP132914.1"/>
</dbReference>